<proteinExistence type="predicted"/>
<dbReference type="AlphaFoldDB" id="A0A9N9ID25"/>
<feature type="non-terminal residue" evidence="2">
    <location>
        <position position="1"/>
    </location>
</feature>
<evidence type="ECO:0000256" key="1">
    <source>
        <dbReference type="SAM" id="MobiDB-lite"/>
    </source>
</evidence>
<dbReference type="Proteomes" id="UP000789405">
    <property type="component" value="Unassembled WGS sequence"/>
</dbReference>
<accession>A0A9N9ID25</accession>
<protein>
    <submittedName>
        <fullName evidence="2">23994_t:CDS:1</fullName>
    </submittedName>
</protein>
<gene>
    <name evidence="2" type="ORF">DERYTH_LOCUS15201</name>
</gene>
<feature type="region of interest" description="Disordered" evidence="1">
    <location>
        <begin position="301"/>
        <end position="327"/>
    </location>
</feature>
<keyword evidence="3" id="KW-1185">Reference proteome</keyword>
<name>A0A9N9ID25_9GLOM</name>
<sequence length="613" mass="69570">DEQIIMLLSKLIREQKLLKFTLKCCTASAQRYIEVLNLQKELKYLELNEIDFTRISVNPLIAISQCEKLDQITISDFRGDMNNLPHTLGLNIDDFDATTSPNLIIITRKRCDSYKLNNYHKILDKKENCKEEQQQTIFKKPSINLVKTDTTTNSNDLSDIQFPKPVIRSNIDLSAVSEFISIDSTFTPGTSATAHVEVDQLLALLEEQKANIDSILDSQNVYAVGVDFQKGYSKPCIACWVTENLDIVIKKQLLGLFHDKFEIIENMVAHTNTDVSNSNNQNSSLNCNSITKEFDNNITVSSFSGNEKESEEKEDDNNYKENVRSTSQAVSKENSEIFQNFCIRAVIYANITPKKDSKVLEFSVDIRECGMGRMLSERISSLHKSGSDYFLDSVVVKISPISCNSTSCMIIKKIDTQPQQSNQSIKISTVHEKNKGIKGQVSGTGIQVGGSYDTKNALIIEKMAYVWGMKLDGCWTTGDRWSYSHEGGSYTSTFIPGNHTGKWEISNTVNGFTIEITQVVDFKFACKGWVTKLIKQCPKMAHILKISFNDINNFEKYFAKLEEDQFKQNDLIFTIDNKNCKNFHKEDTQKQEGINEFIVTREFSKESNSSNFY</sequence>
<dbReference type="OrthoDB" id="2447036at2759"/>
<comment type="caution">
    <text evidence="2">The sequence shown here is derived from an EMBL/GenBank/DDBJ whole genome shotgun (WGS) entry which is preliminary data.</text>
</comment>
<reference evidence="2" key="1">
    <citation type="submission" date="2021-06" db="EMBL/GenBank/DDBJ databases">
        <authorList>
            <person name="Kallberg Y."/>
            <person name="Tangrot J."/>
            <person name="Rosling A."/>
        </authorList>
    </citation>
    <scope>NUCLEOTIDE SEQUENCE</scope>
    <source>
        <strain evidence="2">MA453B</strain>
    </source>
</reference>
<evidence type="ECO:0000313" key="3">
    <source>
        <dbReference type="Proteomes" id="UP000789405"/>
    </source>
</evidence>
<organism evidence="2 3">
    <name type="scientific">Dentiscutata erythropus</name>
    <dbReference type="NCBI Taxonomy" id="1348616"/>
    <lineage>
        <taxon>Eukaryota</taxon>
        <taxon>Fungi</taxon>
        <taxon>Fungi incertae sedis</taxon>
        <taxon>Mucoromycota</taxon>
        <taxon>Glomeromycotina</taxon>
        <taxon>Glomeromycetes</taxon>
        <taxon>Diversisporales</taxon>
        <taxon>Gigasporaceae</taxon>
        <taxon>Dentiscutata</taxon>
    </lineage>
</organism>
<dbReference type="EMBL" id="CAJVPY010012112">
    <property type="protein sequence ID" value="CAG8731895.1"/>
    <property type="molecule type" value="Genomic_DNA"/>
</dbReference>
<evidence type="ECO:0000313" key="2">
    <source>
        <dbReference type="EMBL" id="CAG8731895.1"/>
    </source>
</evidence>
<feature type="compositionally biased region" description="Basic and acidic residues" evidence="1">
    <location>
        <begin position="306"/>
        <end position="323"/>
    </location>
</feature>